<evidence type="ECO:0000256" key="3">
    <source>
        <dbReference type="SAM" id="SignalP"/>
    </source>
</evidence>
<evidence type="ECO:0000313" key="6">
    <source>
        <dbReference type="Proteomes" id="UP001575652"/>
    </source>
</evidence>
<name>A0ABV4UIW6_9MICC</name>
<feature type="transmembrane region" description="Helical" evidence="2">
    <location>
        <begin position="63"/>
        <end position="84"/>
    </location>
</feature>
<dbReference type="RefSeq" id="WP_373970647.1">
    <property type="nucleotide sequence ID" value="NZ_JBHDLJ010000002.1"/>
</dbReference>
<evidence type="ECO:0000259" key="4">
    <source>
        <dbReference type="Pfam" id="PF00892"/>
    </source>
</evidence>
<accession>A0ABV4UIW6</accession>
<feature type="transmembrane region" description="Helical" evidence="2">
    <location>
        <begin position="117"/>
        <end position="137"/>
    </location>
</feature>
<comment type="similarity">
    <text evidence="1">Belongs to the EamA transporter family.</text>
</comment>
<feature type="chain" id="PRO_5045179173" evidence="3">
    <location>
        <begin position="22"/>
        <end position="297"/>
    </location>
</feature>
<feature type="transmembrane region" description="Helical" evidence="2">
    <location>
        <begin position="31"/>
        <end position="51"/>
    </location>
</feature>
<dbReference type="PANTHER" id="PTHR22911:SF76">
    <property type="entry name" value="EAMA DOMAIN-CONTAINING PROTEIN"/>
    <property type="match status" value="1"/>
</dbReference>
<feature type="transmembrane region" description="Helical" evidence="2">
    <location>
        <begin position="202"/>
        <end position="220"/>
    </location>
</feature>
<protein>
    <submittedName>
        <fullName evidence="5">DMT family transporter</fullName>
    </submittedName>
</protein>
<keyword evidence="2" id="KW-0472">Membrane</keyword>
<feature type="transmembrane region" description="Helical" evidence="2">
    <location>
        <begin position="90"/>
        <end position="110"/>
    </location>
</feature>
<keyword evidence="6" id="KW-1185">Reference proteome</keyword>
<dbReference type="PANTHER" id="PTHR22911">
    <property type="entry name" value="ACYL-MALONYL CONDENSING ENZYME-RELATED"/>
    <property type="match status" value="1"/>
</dbReference>
<reference evidence="5 6" key="1">
    <citation type="submission" date="2024-09" db="EMBL/GenBank/DDBJ databases">
        <authorList>
            <person name="Salinas-Garcia M.A."/>
            <person name="Prieme A."/>
        </authorList>
    </citation>
    <scope>NUCLEOTIDE SEQUENCE [LARGE SCALE GENOMIC DNA]</scope>
    <source>
        <strain evidence="5 6">DSM 21081</strain>
    </source>
</reference>
<feature type="transmembrane region" description="Helical" evidence="2">
    <location>
        <begin position="175"/>
        <end position="196"/>
    </location>
</feature>
<feature type="transmembrane region" description="Helical" evidence="2">
    <location>
        <begin position="232"/>
        <end position="256"/>
    </location>
</feature>
<evidence type="ECO:0000256" key="1">
    <source>
        <dbReference type="ARBA" id="ARBA00007362"/>
    </source>
</evidence>
<gene>
    <name evidence="5" type="ORF">ACETWP_02650</name>
</gene>
<feature type="transmembrane region" description="Helical" evidence="2">
    <location>
        <begin position="262"/>
        <end position="279"/>
    </location>
</feature>
<dbReference type="Pfam" id="PF00892">
    <property type="entry name" value="EamA"/>
    <property type="match status" value="2"/>
</dbReference>
<dbReference type="InterPro" id="IPR000620">
    <property type="entry name" value="EamA_dom"/>
</dbReference>
<keyword evidence="2" id="KW-1133">Transmembrane helix</keyword>
<feature type="domain" description="EamA" evidence="4">
    <location>
        <begin position="145"/>
        <end position="279"/>
    </location>
</feature>
<organism evidence="5 6">
    <name type="scientific">Arthrobacter halodurans</name>
    <dbReference type="NCBI Taxonomy" id="516699"/>
    <lineage>
        <taxon>Bacteria</taxon>
        <taxon>Bacillati</taxon>
        <taxon>Actinomycetota</taxon>
        <taxon>Actinomycetes</taxon>
        <taxon>Micrococcales</taxon>
        <taxon>Micrococcaceae</taxon>
        <taxon>Arthrobacter</taxon>
    </lineage>
</organism>
<keyword evidence="3" id="KW-0732">Signal</keyword>
<keyword evidence="2" id="KW-0812">Transmembrane</keyword>
<feature type="signal peptide" evidence="3">
    <location>
        <begin position="1"/>
        <end position="21"/>
    </location>
</feature>
<proteinExistence type="inferred from homology"/>
<feature type="transmembrane region" description="Helical" evidence="2">
    <location>
        <begin position="143"/>
        <end position="163"/>
    </location>
</feature>
<feature type="domain" description="EamA" evidence="4">
    <location>
        <begin position="3"/>
        <end position="133"/>
    </location>
</feature>
<evidence type="ECO:0000256" key="2">
    <source>
        <dbReference type="SAM" id="Phobius"/>
    </source>
</evidence>
<dbReference type="InterPro" id="IPR037185">
    <property type="entry name" value="EmrE-like"/>
</dbReference>
<dbReference type="SUPFAM" id="SSF103481">
    <property type="entry name" value="Multidrug resistance efflux transporter EmrE"/>
    <property type="match status" value="2"/>
</dbReference>
<evidence type="ECO:0000313" key="5">
    <source>
        <dbReference type="EMBL" id="MFB0833475.1"/>
    </source>
</evidence>
<sequence>MIFLLATLGVLGVAASGPIIAATPSVPPMAMAFWRNAIGAVAMAGPVLVRNPRTLREAGRREWGWSAVAAVALALHFVCFTTSIRMTSVAAATALVCLQSAWIALFQRLLGIRLPALATLGMVLAFLGVVLITGFDLGGSEEALRGDLLAIAGGALAGAYTLAGSKARETMATGSYTTLCYGMTAAVLLALCVVFREPLWGFPLEGWIGILALTVCAQLMGHSIFNHLLSSLGPLTVSTIILLEIPGAAMLAAVFLDEQLPAGTYAGLALIMLGLAAVVRGQGRAAALRRTAELGAD</sequence>
<dbReference type="EMBL" id="JBHDLJ010000002">
    <property type="protein sequence ID" value="MFB0833475.1"/>
    <property type="molecule type" value="Genomic_DNA"/>
</dbReference>
<comment type="caution">
    <text evidence="5">The sequence shown here is derived from an EMBL/GenBank/DDBJ whole genome shotgun (WGS) entry which is preliminary data.</text>
</comment>
<dbReference type="Proteomes" id="UP001575652">
    <property type="component" value="Unassembled WGS sequence"/>
</dbReference>